<feature type="compositionally biased region" description="Pro residues" evidence="1">
    <location>
        <begin position="206"/>
        <end position="217"/>
    </location>
</feature>
<dbReference type="PANTHER" id="PTHR34756:SF1">
    <property type="entry name" value="CELL DIVISION CYCLE-ASSOCIATED PROTEIN 3"/>
    <property type="match status" value="1"/>
</dbReference>
<feature type="compositionally biased region" description="Low complexity" evidence="1">
    <location>
        <begin position="139"/>
        <end position="151"/>
    </location>
</feature>
<protein>
    <submittedName>
        <fullName evidence="2">Uncharacterized protein</fullName>
    </submittedName>
</protein>
<accession>A0A8B9RSW4</accession>
<evidence type="ECO:0000256" key="1">
    <source>
        <dbReference type="SAM" id="MobiDB-lite"/>
    </source>
</evidence>
<dbReference type="Ensembl" id="ENSANIT00000006897.1">
    <property type="protein sequence ID" value="ENSANIP00000006673.1"/>
    <property type="gene ID" value="ENSANIG00000004522.1"/>
</dbReference>
<evidence type="ECO:0000313" key="3">
    <source>
        <dbReference type="Proteomes" id="UP000694541"/>
    </source>
</evidence>
<sequence>MGVSGSAPVAPRNKHLAHVSDPRSPSAGIFRTPIEVVSSPAGSPQPGAAEPVAGSRQAQDPRSPAPGVSHTPRRAVSSGDLDRLVRQLNEAFGAEAAAQEPGPASPGEEPVVEEPARRSSPPAAAAPGEEAERPPSPGAAPARPGRLAGPGFSSGKRGMLGCVWGGPTGEAPCAWGASRSVGRAGRHPPVRGPSPGSRPHGDLVRSPPPRFGCPPSPRTAWPWGSAAGRPGGPSLGTVLLSTRFLARS</sequence>
<proteinExistence type="predicted"/>
<dbReference type="AlphaFoldDB" id="A0A8B9RSW4"/>
<dbReference type="InterPro" id="IPR038832">
    <property type="entry name" value="CDCA3"/>
</dbReference>
<dbReference type="PANTHER" id="PTHR34756">
    <property type="entry name" value="CELL DIVISION CYCLE-ASSOCIATED PROTEIN 3"/>
    <property type="match status" value="1"/>
</dbReference>
<dbReference type="Proteomes" id="UP000694541">
    <property type="component" value="Unplaced"/>
</dbReference>
<evidence type="ECO:0000313" key="2">
    <source>
        <dbReference type="Ensembl" id="ENSANIP00000006673.1"/>
    </source>
</evidence>
<feature type="region of interest" description="Disordered" evidence="1">
    <location>
        <begin position="1"/>
        <end position="237"/>
    </location>
</feature>
<feature type="compositionally biased region" description="Low complexity" evidence="1">
    <location>
        <begin position="118"/>
        <end position="128"/>
    </location>
</feature>
<keyword evidence="3" id="KW-1185">Reference proteome</keyword>
<organism evidence="2 3">
    <name type="scientific">Accipiter nisus</name>
    <name type="common">Eurasian sparrowhawk</name>
    <dbReference type="NCBI Taxonomy" id="211598"/>
    <lineage>
        <taxon>Eukaryota</taxon>
        <taxon>Metazoa</taxon>
        <taxon>Chordata</taxon>
        <taxon>Craniata</taxon>
        <taxon>Vertebrata</taxon>
        <taxon>Euteleostomi</taxon>
        <taxon>Archelosauria</taxon>
        <taxon>Archosauria</taxon>
        <taxon>Dinosauria</taxon>
        <taxon>Saurischia</taxon>
        <taxon>Theropoda</taxon>
        <taxon>Coelurosauria</taxon>
        <taxon>Aves</taxon>
        <taxon>Neognathae</taxon>
        <taxon>Neoaves</taxon>
        <taxon>Telluraves</taxon>
        <taxon>Accipitrimorphae</taxon>
        <taxon>Accipitriformes</taxon>
        <taxon>Accipitridae</taxon>
        <taxon>Accipitrinae</taxon>
        <taxon>Accipiter</taxon>
    </lineage>
</organism>
<reference evidence="2" key="2">
    <citation type="submission" date="2025-09" db="UniProtKB">
        <authorList>
            <consortium name="Ensembl"/>
        </authorList>
    </citation>
    <scope>IDENTIFICATION</scope>
</reference>
<reference evidence="2" key="1">
    <citation type="submission" date="2025-08" db="UniProtKB">
        <authorList>
            <consortium name="Ensembl"/>
        </authorList>
    </citation>
    <scope>IDENTIFICATION</scope>
</reference>
<feature type="compositionally biased region" description="Low complexity" evidence="1">
    <location>
        <begin position="90"/>
        <end position="109"/>
    </location>
</feature>
<name>A0A8B9RSW4_9AVES</name>